<dbReference type="KEGG" id="cdi:DIP2217"/>
<sequence>MRKDDLKEAALVAMREYYVARDVLAEKRSIAKKALKTAKLCGVTNRELAEELPTSERCFIKVFRRLTTEFNTTANIG</sequence>
<accession>Q6NEQ0</accession>
<gene>
    <name evidence="1" type="ordered locus">DIP2217</name>
</gene>
<name>Q6NEQ0_CORDI</name>
<proteinExistence type="predicted"/>
<dbReference type="RefSeq" id="WP_010935672.1">
    <property type="nucleotide sequence ID" value="NC_002935.2"/>
</dbReference>
<protein>
    <submittedName>
        <fullName evidence="1">DNA-binding protein</fullName>
    </submittedName>
</protein>
<dbReference type="GO" id="GO:0003677">
    <property type="term" value="F:DNA binding"/>
    <property type="evidence" value="ECO:0007669"/>
    <property type="project" value="UniProtKB-KW"/>
</dbReference>
<evidence type="ECO:0000313" key="1">
    <source>
        <dbReference type="EMBL" id="CAE50745.1"/>
    </source>
</evidence>
<dbReference type="AlphaFoldDB" id="Q6NEQ0"/>
<dbReference type="EMBL" id="BX248360">
    <property type="protein sequence ID" value="CAE50745.1"/>
    <property type="molecule type" value="Genomic_DNA"/>
</dbReference>
<evidence type="ECO:0000313" key="2">
    <source>
        <dbReference type="Proteomes" id="UP000002198"/>
    </source>
</evidence>
<keyword evidence="1" id="KW-0238">DNA-binding</keyword>
<reference evidence="1 2" key="1">
    <citation type="journal article" date="2003" name="Nucleic Acids Res.">
        <title>The complete genome sequence and analysis of Corynebacterium diphtheriae NCTC13129.</title>
        <authorList>
            <person name="Cerdeno-Tarraga A.M."/>
            <person name="Efstratiou A."/>
            <person name="Dover L.G."/>
            <person name="Holden M.T.G."/>
            <person name="Pallen M."/>
            <person name="Bentley S.D."/>
            <person name="Besra G.S."/>
            <person name="Churcher C."/>
            <person name="James K.D."/>
            <person name="De Zoysa A."/>
            <person name="Chillingworth T."/>
            <person name="Cronin A."/>
            <person name="Dowd L."/>
            <person name="Feltwell T."/>
            <person name="Hamlin N."/>
            <person name="Holroyd S."/>
            <person name="Jagels K."/>
            <person name="Moule S."/>
            <person name="Quail M.A."/>
            <person name="Rabbinowitsch E."/>
            <person name="Rutherford K."/>
            <person name="Thomson N.R."/>
            <person name="Unwin L."/>
            <person name="Whitehead S."/>
            <person name="Barrell B.G.Parkhill.J."/>
        </authorList>
    </citation>
    <scope>NUCLEOTIDE SEQUENCE [LARGE SCALE GENOMIC DNA]</scope>
    <source>
        <strain evidence="2">ATCC 700971 / NCTC 13129 / Biotype gravis</strain>
    </source>
</reference>
<dbReference type="HOGENOM" id="CLU_198134_0_0_11"/>
<keyword evidence="2" id="KW-1185">Reference proteome</keyword>
<organism evidence="1 2">
    <name type="scientific">Corynebacterium diphtheriae (strain ATCC 700971 / NCTC 13129 / Biotype gravis)</name>
    <dbReference type="NCBI Taxonomy" id="257309"/>
    <lineage>
        <taxon>Bacteria</taxon>
        <taxon>Bacillati</taxon>
        <taxon>Actinomycetota</taxon>
        <taxon>Actinomycetes</taxon>
        <taxon>Mycobacteriales</taxon>
        <taxon>Corynebacteriaceae</taxon>
        <taxon>Corynebacterium</taxon>
    </lineage>
</organism>
<dbReference type="Proteomes" id="UP000002198">
    <property type="component" value="Chromosome"/>
</dbReference>